<keyword evidence="1" id="KW-0614">Plasmid</keyword>
<dbReference type="GeneID" id="39493327"/>
<accession>A0A4P2VMP0</accession>
<evidence type="ECO:0000313" key="2">
    <source>
        <dbReference type="Proteomes" id="UP000291236"/>
    </source>
</evidence>
<reference evidence="1 2" key="1">
    <citation type="submission" date="2018-12" db="EMBL/GenBank/DDBJ databases">
        <title>Rubrispira sanarue gen. nov., sp., nov., a member of the order Silvanigrellales, isolated from a brackish lake in Hamamatsu Japan.</title>
        <authorList>
            <person name="Maejima Y."/>
            <person name="Iino T."/>
            <person name="Muraguchi Y."/>
            <person name="Fukuda K."/>
            <person name="Nojiri H."/>
            <person name="Ohkuma M."/>
            <person name="Moriuchi R."/>
            <person name="Dohra H."/>
            <person name="Kimbara K."/>
            <person name="Shintani M."/>
        </authorList>
    </citation>
    <scope>NUCLEOTIDE SEQUENCE [LARGE SCALE GENOMIC DNA]</scope>
    <source>
        <strain evidence="1 2">RF1110005</strain>
        <plasmid evidence="1 2">79K</plasmid>
    </source>
</reference>
<geneLocation type="plasmid" evidence="1 2">
    <name>79K</name>
</geneLocation>
<protein>
    <submittedName>
        <fullName evidence="1">Uncharacterized protein</fullName>
    </submittedName>
</protein>
<proteinExistence type="predicted"/>
<dbReference type="EMBL" id="AP019369">
    <property type="protein sequence ID" value="BBH54673.1"/>
    <property type="molecule type" value="Genomic_DNA"/>
</dbReference>
<dbReference type="AlphaFoldDB" id="A0A4P2VMP0"/>
<dbReference type="RefSeq" id="WP_130613131.1">
    <property type="nucleotide sequence ID" value="NZ_AP019369.1"/>
</dbReference>
<dbReference type="Proteomes" id="UP000291236">
    <property type="component" value="Plasmid 79K"/>
</dbReference>
<organism evidence="1 2">
    <name type="scientific">Fluviispira sanaruensis</name>
    <dbReference type="NCBI Taxonomy" id="2493639"/>
    <lineage>
        <taxon>Bacteria</taxon>
        <taxon>Pseudomonadati</taxon>
        <taxon>Bdellovibrionota</taxon>
        <taxon>Oligoflexia</taxon>
        <taxon>Silvanigrellales</taxon>
        <taxon>Silvanigrellaceae</taxon>
        <taxon>Fluviispira</taxon>
    </lineage>
</organism>
<sequence>MVKSVAELKNMLNEIHKEEKTIYFDEGEELVKIDIYDNILNYKFGNAYQLKDVEELIHTSKAKLNLTFDYQGILEETIEFFHLKYGWIVNGFFHYNYEICNKYGNPVLKNILEHNLYLIYPSKVFTSIHNLWKLIENDSISIDQAQLLMNEIGHWIDETNKVASKNIVLLTDGSVPFKN</sequence>
<name>A0A4P2VMP0_FLUSA</name>
<gene>
    <name evidence="1" type="ORF">JCM31447_31470</name>
</gene>
<evidence type="ECO:0000313" key="1">
    <source>
        <dbReference type="EMBL" id="BBH54673.1"/>
    </source>
</evidence>
<dbReference type="KEGG" id="sbf:JCM31447_31470"/>
<keyword evidence="2" id="KW-1185">Reference proteome</keyword>